<dbReference type="InterPro" id="IPR050638">
    <property type="entry name" value="AA-Vitamin_Transporters"/>
</dbReference>
<feature type="transmembrane region" description="Helical" evidence="6">
    <location>
        <begin position="114"/>
        <end position="134"/>
    </location>
</feature>
<evidence type="ECO:0000256" key="5">
    <source>
        <dbReference type="ARBA" id="ARBA00023136"/>
    </source>
</evidence>
<dbReference type="GO" id="GO:0016020">
    <property type="term" value="C:membrane"/>
    <property type="evidence" value="ECO:0007669"/>
    <property type="project" value="UniProtKB-SubCell"/>
</dbReference>
<feature type="transmembrane region" description="Helical" evidence="6">
    <location>
        <begin position="290"/>
        <end position="307"/>
    </location>
</feature>
<feature type="transmembrane region" description="Helical" evidence="6">
    <location>
        <begin position="171"/>
        <end position="190"/>
    </location>
</feature>
<dbReference type="Pfam" id="PF00892">
    <property type="entry name" value="EamA"/>
    <property type="match status" value="2"/>
</dbReference>
<feature type="transmembrane region" description="Helical" evidence="6">
    <location>
        <begin position="202"/>
        <end position="222"/>
    </location>
</feature>
<feature type="transmembrane region" description="Helical" evidence="6">
    <location>
        <begin position="90"/>
        <end position="108"/>
    </location>
</feature>
<dbReference type="InterPro" id="IPR000620">
    <property type="entry name" value="EamA_dom"/>
</dbReference>
<keyword evidence="9" id="KW-1185">Reference proteome</keyword>
<feature type="domain" description="EamA" evidence="7">
    <location>
        <begin position="173"/>
        <end position="305"/>
    </location>
</feature>
<evidence type="ECO:0000313" key="9">
    <source>
        <dbReference type="Proteomes" id="UP000192660"/>
    </source>
</evidence>
<dbReference type="InterPro" id="IPR037185">
    <property type="entry name" value="EmrE-like"/>
</dbReference>
<feature type="transmembrane region" description="Helical" evidence="6">
    <location>
        <begin position="264"/>
        <end position="284"/>
    </location>
</feature>
<dbReference type="PANTHER" id="PTHR32322">
    <property type="entry name" value="INNER MEMBRANE TRANSPORTER"/>
    <property type="match status" value="1"/>
</dbReference>
<evidence type="ECO:0000256" key="6">
    <source>
        <dbReference type="SAM" id="Phobius"/>
    </source>
</evidence>
<feature type="transmembrane region" description="Helical" evidence="6">
    <location>
        <begin position="48"/>
        <end position="70"/>
    </location>
</feature>
<evidence type="ECO:0000256" key="4">
    <source>
        <dbReference type="ARBA" id="ARBA00022989"/>
    </source>
</evidence>
<gene>
    <name evidence="8" type="ORF">SAMN00768000_3272</name>
</gene>
<dbReference type="AlphaFoldDB" id="A0A1W1WNC3"/>
<dbReference type="OrthoDB" id="9810818at2"/>
<name>A0A1W1WNC3_SULTA</name>
<evidence type="ECO:0000313" key="8">
    <source>
        <dbReference type="EMBL" id="SMC07223.1"/>
    </source>
</evidence>
<keyword evidence="3 6" id="KW-0812">Transmembrane</keyword>
<sequence length="313" mass="34592">MVTPSTRLVGLSHRRMQWQGFTMALLAAIFWGLSGVSAQRLFMTYHASAGWLVTVRMGISGFLILLVTAWRQGIGVVWQPWRSRQWRLQLIIFGIVGLFAVQYSYLAAIQDGNAASATLLQYTGPALITLYLIIRKRARPSYRQFTAVGLSLFGTWLLVSNGRFNSLHIPLGGLIWGLLSAVTLAFYTLYPGRLLQRWGSSVIVGWGMVIGSCTSQFIFPIWQGPRSWWPWTAWVFVAFVVLVGTLLAFWLYLASLNYIEPGPASVITSAEPLVATAASMMWLGVHLDNIQAVGALAIVSAVVILALRQPSLS</sequence>
<dbReference type="Proteomes" id="UP000192660">
    <property type="component" value="Unassembled WGS sequence"/>
</dbReference>
<proteinExistence type="inferred from homology"/>
<evidence type="ECO:0000256" key="2">
    <source>
        <dbReference type="ARBA" id="ARBA00007362"/>
    </source>
</evidence>
<dbReference type="Gene3D" id="1.10.3730.20">
    <property type="match status" value="1"/>
</dbReference>
<dbReference type="SUPFAM" id="SSF103481">
    <property type="entry name" value="Multidrug resistance efflux transporter EmrE"/>
    <property type="match status" value="2"/>
</dbReference>
<evidence type="ECO:0000256" key="3">
    <source>
        <dbReference type="ARBA" id="ARBA00022692"/>
    </source>
</evidence>
<feature type="transmembrane region" description="Helical" evidence="6">
    <location>
        <begin position="141"/>
        <end position="159"/>
    </location>
</feature>
<comment type="subcellular location">
    <subcellularLocation>
        <location evidence="1">Membrane</location>
        <topology evidence="1">Multi-pass membrane protein</topology>
    </subcellularLocation>
</comment>
<dbReference type="EMBL" id="FWWY01000001">
    <property type="protein sequence ID" value="SMC07223.1"/>
    <property type="molecule type" value="Genomic_DNA"/>
</dbReference>
<evidence type="ECO:0000259" key="7">
    <source>
        <dbReference type="Pfam" id="PF00892"/>
    </source>
</evidence>
<comment type="similarity">
    <text evidence="2">Belongs to the EamA transporter family.</text>
</comment>
<feature type="domain" description="EamA" evidence="7">
    <location>
        <begin position="20"/>
        <end position="159"/>
    </location>
</feature>
<dbReference type="RefSeq" id="WP_020374804.1">
    <property type="nucleotide sequence ID" value="NZ_FWWY01000001.1"/>
</dbReference>
<reference evidence="9" key="1">
    <citation type="submission" date="2017-04" db="EMBL/GenBank/DDBJ databases">
        <authorList>
            <person name="Varghese N."/>
            <person name="Submissions S."/>
        </authorList>
    </citation>
    <scope>NUCLEOTIDE SEQUENCE [LARGE SCALE GENOMIC DNA]</scope>
    <source>
        <strain evidence="9">DSM 9293</strain>
    </source>
</reference>
<organism evidence="8 9">
    <name type="scientific">Sulfobacillus thermosulfidooxidans (strain DSM 9293 / VKM B-1269 / AT-1)</name>
    <dbReference type="NCBI Taxonomy" id="929705"/>
    <lineage>
        <taxon>Bacteria</taxon>
        <taxon>Bacillati</taxon>
        <taxon>Bacillota</taxon>
        <taxon>Clostridia</taxon>
        <taxon>Eubacteriales</taxon>
        <taxon>Clostridiales Family XVII. Incertae Sedis</taxon>
        <taxon>Sulfobacillus</taxon>
    </lineage>
</organism>
<dbReference type="STRING" id="28034.BFX07_06705"/>
<feature type="transmembrane region" description="Helical" evidence="6">
    <location>
        <begin position="228"/>
        <end position="252"/>
    </location>
</feature>
<protein>
    <submittedName>
        <fullName evidence="8">Threonine/homoserine efflux transporter RhtA</fullName>
    </submittedName>
</protein>
<keyword evidence="4 6" id="KW-1133">Transmembrane helix</keyword>
<dbReference type="PANTHER" id="PTHR32322:SF2">
    <property type="entry name" value="EAMA DOMAIN-CONTAINING PROTEIN"/>
    <property type="match status" value="1"/>
</dbReference>
<keyword evidence="5 6" id="KW-0472">Membrane</keyword>
<accession>A0A1W1WNC3</accession>
<evidence type="ECO:0000256" key="1">
    <source>
        <dbReference type="ARBA" id="ARBA00004141"/>
    </source>
</evidence>